<dbReference type="Proteomes" id="UP000829720">
    <property type="component" value="Unassembled WGS sequence"/>
</dbReference>
<evidence type="ECO:0000313" key="2">
    <source>
        <dbReference type="EMBL" id="KAI1895178.1"/>
    </source>
</evidence>
<accession>A0A8T3DJH2</accession>
<sequence>MMRHTQNWCQTPPSVTVRIKPTTARTLQLKRSLWLKRPNQQEGQGPPGKTHNSRGQEEALKGKLSWAPTLVIQRQEMAAFFKLFGKFK</sequence>
<feature type="region of interest" description="Disordered" evidence="1">
    <location>
        <begin position="30"/>
        <end position="61"/>
    </location>
</feature>
<reference evidence="2" key="1">
    <citation type="submission" date="2021-01" db="EMBL/GenBank/DDBJ databases">
        <authorList>
            <person name="Zahm M."/>
            <person name="Roques C."/>
            <person name="Cabau C."/>
            <person name="Klopp C."/>
            <person name="Donnadieu C."/>
            <person name="Jouanno E."/>
            <person name="Lampietro C."/>
            <person name="Louis A."/>
            <person name="Herpin A."/>
            <person name="Echchiki A."/>
            <person name="Berthelot C."/>
            <person name="Parey E."/>
            <person name="Roest-Crollius H."/>
            <person name="Braasch I."/>
            <person name="Postlethwait J."/>
            <person name="Bobe J."/>
            <person name="Montfort J."/>
            <person name="Bouchez O."/>
            <person name="Begum T."/>
            <person name="Mejri S."/>
            <person name="Adams A."/>
            <person name="Chen W.-J."/>
            <person name="Guiguen Y."/>
        </authorList>
    </citation>
    <scope>NUCLEOTIDE SEQUENCE</scope>
    <source>
        <tissue evidence="2">Blood</tissue>
    </source>
</reference>
<name>A0A8T3DJH2_9TELE</name>
<dbReference type="EMBL" id="JAERUA010000009">
    <property type="protein sequence ID" value="KAI1895178.1"/>
    <property type="molecule type" value="Genomic_DNA"/>
</dbReference>
<keyword evidence="3" id="KW-1185">Reference proteome</keyword>
<proteinExistence type="predicted"/>
<evidence type="ECO:0000256" key="1">
    <source>
        <dbReference type="SAM" id="MobiDB-lite"/>
    </source>
</evidence>
<comment type="caution">
    <text evidence="2">The sequence shown here is derived from an EMBL/GenBank/DDBJ whole genome shotgun (WGS) entry which is preliminary data.</text>
</comment>
<dbReference type="AlphaFoldDB" id="A0A8T3DJH2"/>
<organism evidence="2 3">
    <name type="scientific">Albula goreensis</name>
    <dbReference type="NCBI Taxonomy" id="1534307"/>
    <lineage>
        <taxon>Eukaryota</taxon>
        <taxon>Metazoa</taxon>
        <taxon>Chordata</taxon>
        <taxon>Craniata</taxon>
        <taxon>Vertebrata</taxon>
        <taxon>Euteleostomi</taxon>
        <taxon>Actinopterygii</taxon>
        <taxon>Neopterygii</taxon>
        <taxon>Teleostei</taxon>
        <taxon>Albuliformes</taxon>
        <taxon>Albulidae</taxon>
        <taxon>Albula</taxon>
    </lineage>
</organism>
<evidence type="ECO:0000313" key="3">
    <source>
        <dbReference type="Proteomes" id="UP000829720"/>
    </source>
</evidence>
<protein>
    <submittedName>
        <fullName evidence="2">Uncharacterized protein</fullName>
    </submittedName>
</protein>
<gene>
    <name evidence="2" type="ORF">AGOR_G00103620</name>
</gene>
<dbReference type="OrthoDB" id="9442170at2759"/>